<dbReference type="HOGENOM" id="CLU_829017_0_0_1"/>
<dbReference type="InterPro" id="IPR015943">
    <property type="entry name" value="WD40/YVTN_repeat-like_dom_sf"/>
</dbReference>
<proteinExistence type="predicted"/>
<gene>
    <name evidence="1" type="ORF">CFIO01_05812</name>
</gene>
<dbReference type="Gene3D" id="2.130.10.10">
    <property type="entry name" value="YVTN repeat-like/Quinoprotein amine dehydrogenase"/>
    <property type="match status" value="1"/>
</dbReference>
<dbReference type="EMBL" id="JARH01001025">
    <property type="protein sequence ID" value="EXF73986.1"/>
    <property type="molecule type" value="Genomic_DNA"/>
</dbReference>
<accession>A0A010R133</accession>
<keyword evidence="2" id="KW-1185">Reference proteome</keyword>
<dbReference type="Proteomes" id="UP000020467">
    <property type="component" value="Unassembled WGS sequence"/>
</dbReference>
<protein>
    <submittedName>
        <fullName evidence="1">Uncharacterized protein</fullName>
    </submittedName>
</protein>
<organism evidence="1 2">
    <name type="scientific">Colletotrichum fioriniae PJ7</name>
    <dbReference type="NCBI Taxonomy" id="1445577"/>
    <lineage>
        <taxon>Eukaryota</taxon>
        <taxon>Fungi</taxon>
        <taxon>Dikarya</taxon>
        <taxon>Ascomycota</taxon>
        <taxon>Pezizomycotina</taxon>
        <taxon>Sordariomycetes</taxon>
        <taxon>Hypocreomycetidae</taxon>
        <taxon>Glomerellales</taxon>
        <taxon>Glomerellaceae</taxon>
        <taxon>Colletotrichum</taxon>
        <taxon>Colletotrichum acutatum species complex</taxon>
    </lineage>
</organism>
<evidence type="ECO:0000313" key="2">
    <source>
        <dbReference type="Proteomes" id="UP000020467"/>
    </source>
</evidence>
<name>A0A010R133_9PEZI</name>
<dbReference type="SUPFAM" id="SSF50978">
    <property type="entry name" value="WD40 repeat-like"/>
    <property type="match status" value="1"/>
</dbReference>
<dbReference type="KEGG" id="cfj:CFIO01_05812"/>
<dbReference type="OrthoDB" id="538223at2759"/>
<comment type="caution">
    <text evidence="1">The sequence shown here is derived from an EMBL/GenBank/DDBJ whole genome shotgun (WGS) entry which is preliminary data.</text>
</comment>
<reference evidence="1 2" key="1">
    <citation type="submission" date="2014-02" db="EMBL/GenBank/DDBJ databases">
        <title>The genome sequence of Colletotrichum fioriniae PJ7.</title>
        <authorList>
            <person name="Baroncelli R."/>
            <person name="Thon M.R."/>
        </authorList>
    </citation>
    <scope>NUCLEOTIDE SEQUENCE [LARGE SCALE GENOMIC DNA]</scope>
    <source>
        <strain evidence="1 2">PJ7</strain>
    </source>
</reference>
<evidence type="ECO:0000313" key="1">
    <source>
        <dbReference type="EMBL" id="EXF73986.1"/>
    </source>
</evidence>
<dbReference type="AlphaFoldDB" id="A0A010R133"/>
<dbReference type="STRING" id="1445577.A0A010R133"/>
<dbReference type="InterPro" id="IPR036322">
    <property type="entry name" value="WD40_repeat_dom_sf"/>
</dbReference>
<sequence>MSGENKFWVDEKSEHGQLSDCCLRVMMDEPGKELSLKDDTCRLKDHTVLRKGIPTEVVEKYIPKRLEYACLNWVHHSAQTESPRKRISRVHDFLSRHFVHWIEAMSWMGHDERAIADILVVKELFFPPNTGSSAAADFVLDAQWFPAEYQGVIDIAPCQIYSSAILFSTENLIIKTTFLREVPQWVTRRPEVAQAWDSISRTFHRCESPVAAISYSQDGKKLAIATKNGVNVWMTAKKTSVAMRHDANAEITQVAFLPNGTLAIGITSGTVLPWDFEQGRERVVYMSSSDVFFLSISTDGRMLCELDDGSVCLLSGEPSIACQWQSQVRRTHRIS</sequence>
<dbReference type="eggNOG" id="KOG0266">
    <property type="taxonomic scope" value="Eukaryota"/>
</dbReference>